<evidence type="ECO:0000256" key="7">
    <source>
        <dbReference type="ARBA" id="ARBA00023136"/>
    </source>
</evidence>
<evidence type="ECO:0000256" key="1">
    <source>
        <dbReference type="ARBA" id="ARBA00004141"/>
    </source>
</evidence>
<reference evidence="12" key="2">
    <citation type="submission" date="2025-08" db="UniProtKB">
        <authorList>
            <consortium name="RefSeq"/>
        </authorList>
    </citation>
    <scope>IDENTIFICATION</scope>
    <source>
        <tissue evidence="12">Leaf</tissue>
    </source>
</reference>
<feature type="transmembrane region" description="Helical" evidence="9">
    <location>
        <begin position="225"/>
        <end position="246"/>
    </location>
</feature>
<evidence type="ECO:0000256" key="9">
    <source>
        <dbReference type="SAM" id="Phobius"/>
    </source>
</evidence>
<name>A0ABM0XFC2_CAMSA</name>
<feature type="domain" description="Wax synthase" evidence="10">
    <location>
        <begin position="177"/>
        <end position="263"/>
    </location>
</feature>
<feature type="transmembrane region" description="Helical" evidence="9">
    <location>
        <begin position="140"/>
        <end position="157"/>
    </location>
</feature>
<comment type="subcellular location">
    <subcellularLocation>
        <location evidence="1">Membrane</location>
        <topology evidence="1">Multi-pass membrane protein</topology>
    </subcellularLocation>
</comment>
<keyword evidence="6" id="KW-0443">Lipid metabolism</keyword>
<keyword evidence="7 9" id="KW-0472">Membrane</keyword>
<accession>A0ABM0XFC2</accession>
<proteinExistence type="inferred from homology"/>
<evidence type="ECO:0000256" key="8">
    <source>
        <dbReference type="ARBA" id="ARBA00023315"/>
    </source>
</evidence>
<keyword evidence="8" id="KW-0012">Acyltransferase</keyword>
<keyword evidence="3" id="KW-0808">Transferase</keyword>
<dbReference type="Pfam" id="PF13813">
    <property type="entry name" value="MBOAT_2"/>
    <property type="match status" value="1"/>
</dbReference>
<feature type="transmembrane region" description="Helical" evidence="9">
    <location>
        <begin position="287"/>
        <end position="308"/>
    </location>
</feature>
<gene>
    <name evidence="12" type="primary">LOC104763473</name>
</gene>
<sequence length="340" mass="39255">MDEEFKRLIEIWVLTTISVSYCYYLSTKIKAGISRLISVLPVCAMFLVLPFFFSSLHICGTISFFLSGTANLKLILFSFDQGPLFPVPPNLAQFICLTCFPIKLQQNPKPHQNHFPKSKFAIKVAIFGMLLHFYDYKQNLPPVLLFAVYSLQIYLEYELFLTLVKVLATNTLGCDLEPQFNEPYLATSLQDFWGRRWNLMVPAILRPAIYVPVWRLCKGRMSSDWARFLAVLATFIVSGVAHEVFFFTLTFEMPTGEVTWFFVLHGLCTATEAVVKRTSLVQRWRMGVMVSRLLTVGFVVMTGGLLFFPQLTRTSVMERRANETLLFINFFKRKFFLWVI</sequence>
<protein>
    <submittedName>
        <fullName evidence="12">Probable long-chain-alcohol O-fatty-acyltransferase 4</fullName>
    </submittedName>
</protein>
<evidence type="ECO:0000256" key="5">
    <source>
        <dbReference type="ARBA" id="ARBA00022989"/>
    </source>
</evidence>
<dbReference type="PANTHER" id="PTHR31595:SF70">
    <property type="entry name" value="LONG-CHAIN-ALCOHOL O-FATTY-ACYLTRANSFERASE 3-RELATED"/>
    <property type="match status" value="1"/>
</dbReference>
<feature type="transmembrane region" description="Helical" evidence="9">
    <location>
        <begin position="258"/>
        <end position="275"/>
    </location>
</feature>
<keyword evidence="4 9" id="KW-0812">Transmembrane</keyword>
<dbReference type="RefSeq" id="XP_010485140.1">
    <property type="nucleotide sequence ID" value="XM_010486838.1"/>
</dbReference>
<keyword evidence="11" id="KW-1185">Reference proteome</keyword>
<evidence type="ECO:0000313" key="11">
    <source>
        <dbReference type="Proteomes" id="UP000694864"/>
    </source>
</evidence>
<dbReference type="Proteomes" id="UP000694864">
    <property type="component" value="Chromosome 18"/>
</dbReference>
<evidence type="ECO:0000313" key="12">
    <source>
        <dbReference type="RefSeq" id="XP_010485140.1"/>
    </source>
</evidence>
<evidence type="ECO:0000256" key="2">
    <source>
        <dbReference type="ARBA" id="ARBA00007282"/>
    </source>
</evidence>
<comment type="similarity">
    <text evidence="2">Belongs to the wax synthase family.</text>
</comment>
<organism evidence="11 12">
    <name type="scientific">Camelina sativa</name>
    <name type="common">False flax</name>
    <name type="synonym">Myagrum sativum</name>
    <dbReference type="NCBI Taxonomy" id="90675"/>
    <lineage>
        <taxon>Eukaryota</taxon>
        <taxon>Viridiplantae</taxon>
        <taxon>Streptophyta</taxon>
        <taxon>Embryophyta</taxon>
        <taxon>Tracheophyta</taxon>
        <taxon>Spermatophyta</taxon>
        <taxon>Magnoliopsida</taxon>
        <taxon>eudicotyledons</taxon>
        <taxon>Gunneridae</taxon>
        <taxon>Pentapetalae</taxon>
        <taxon>rosids</taxon>
        <taxon>malvids</taxon>
        <taxon>Brassicales</taxon>
        <taxon>Brassicaceae</taxon>
        <taxon>Camelineae</taxon>
        <taxon>Camelina</taxon>
    </lineage>
</organism>
<feature type="transmembrane region" description="Helical" evidence="9">
    <location>
        <begin position="36"/>
        <end position="65"/>
    </location>
</feature>
<dbReference type="GeneID" id="104763473"/>
<dbReference type="PANTHER" id="PTHR31595">
    <property type="entry name" value="LONG-CHAIN-ALCOHOL O-FATTY-ACYLTRANSFERASE 3-RELATED"/>
    <property type="match status" value="1"/>
</dbReference>
<evidence type="ECO:0000256" key="3">
    <source>
        <dbReference type="ARBA" id="ARBA00022679"/>
    </source>
</evidence>
<reference evidence="11" key="1">
    <citation type="journal article" date="2014" name="Nat. Commun.">
        <title>The emerging biofuel crop Camelina sativa retains a highly undifferentiated hexaploid genome structure.</title>
        <authorList>
            <person name="Kagale S."/>
            <person name="Koh C."/>
            <person name="Nixon J."/>
            <person name="Bollina V."/>
            <person name="Clarke W.E."/>
            <person name="Tuteja R."/>
            <person name="Spillane C."/>
            <person name="Robinson S.J."/>
            <person name="Links M.G."/>
            <person name="Clarke C."/>
            <person name="Higgins E.E."/>
            <person name="Huebert T."/>
            <person name="Sharpe A.G."/>
            <person name="Parkin I.A."/>
        </authorList>
    </citation>
    <scope>NUCLEOTIDE SEQUENCE [LARGE SCALE GENOMIC DNA]</scope>
    <source>
        <strain evidence="11">cv. DH55</strain>
    </source>
</reference>
<dbReference type="PIRSF" id="PIRSF037006">
    <property type="entry name" value="Wax_synthase"/>
    <property type="match status" value="1"/>
</dbReference>
<evidence type="ECO:0000256" key="6">
    <source>
        <dbReference type="ARBA" id="ARBA00023098"/>
    </source>
</evidence>
<dbReference type="InterPro" id="IPR032805">
    <property type="entry name" value="Wax_synthase_dom"/>
</dbReference>
<dbReference type="InterPro" id="IPR044851">
    <property type="entry name" value="Wax_synthase"/>
</dbReference>
<dbReference type="InterPro" id="IPR017088">
    <property type="entry name" value="Wax_synthase_Magnoliopsida"/>
</dbReference>
<evidence type="ECO:0000256" key="4">
    <source>
        <dbReference type="ARBA" id="ARBA00022692"/>
    </source>
</evidence>
<evidence type="ECO:0000259" key="10">
    <source>
        <dbReference type="Pfam" id="PF13813"/>
    </source>
</evidence>
<keyword evidence="5 9" id="KW-1133">Transmembrane helix</keyword>